<protein>
    <submittedName>
        <fullName evidence="2">Uncharacterized protein</fullName>
    </submittedName>
</protein>
<dbReference type="AlphaFoldDB" id="A0A8J4F6V9"/>
<sequence>MGVLRQYYENGDMSGCAAHIEELWAGRHQNKLFEPPDAEDAAWLLERTQGSPTVQRQFWPKLLGLLTRWAFLAGRADPSGPAGSTNKNLSFLQALQRRLAAYLTSGSLPWAVRAPILLLIAVVGCSIVPNVVAPLQMACQALHAEMLVLVRRPSADIFLDSPDAVTDVCTAAELVLERLMVKGDWRGAVSLFAAFLAALGSALNDLCSRIAAEAVARSPSPAPPPHVHDGAANSPAIVSASAAAAAQEAAASALAALQASCRMVGSSCARALATAATALSPATVAVHATASSTGAIATDVRNHFGTVGRDASRPEAAAVLTAIKAITDHVHGTAAATATEAAVAAVGVERGVSLPIGVSGRPVENRRFGQGSVPEAAMAGGFPWVNGEWRAEVTSAAPLHFKTDPWVPLAVAATAASGLLEGFIITVRLQPLGQHQQLLLQLLQPGADQLALTLKAVAGATAAAASRMISDGSGALPASPSTGTRAVAVLGGRCSSACALGTDSRVTLLSMAVGYSWVRLRTHPPLPGPYQPAAHAAEQMTAAAVAASQTAVEDSYASCWHPARGALTVLMVGSLGVGRLMKMACAEAHADAAVELLEGHSRGPLYSDVQLLAKSVIESLRSSAPESVPAIMTATPLATALLSDAATAAKRLHLLYSGVADAAEGRAWLAALPAAATGRLRELLDRVFVCAVSVLAAVHASLSPVPMAPQQLPKLGAVHLPGDPHAAITADKMAQGSKVERQAAQLAAEARAAIAVTALGALADLQFCALQLRAHGDLVTSLSTDATAAPAAAVLPLLALLPCYPAFAAAYHGNAGRSDGGFAAEPVAASRLAFLLPLVVSCVLHAEDVGIATCVVLPYIYLLFKGAPESVVQAAHSTWAALLAGLCEEKAAVQVPSVGGGAKRGGAQAHQGSRPPIRYLGGATEGVGGKERDASLGERRDVGLAVAASMVPYYIDRTCEEPCNVGDLELLEWGLRQVLRLLPEGHPMKVWVVARLARQLRAWLGECDEADRGAKGPPSYKEYGRDGQHRGRKQGTSTSQEEPDYVPSPNRQVLVQRCATVVGTAAAAVDYILLPKTLNVLTSELQILRSERTAVIIQCLHDVWLTCNDYSRKQCLDDWLMYFLVKAGLRAKL</sequence>
<accession>A0A8J4F6V9</accession>
<reference evidence="2" key="1">
    <citation type="journal article" date="2021" name="Proc. Natl. Acad. Sci. U.S.A.">
        <title>Three genomes in the algal genus Volvox reveal the fate of a haploid sex-determining region after a transition to homothallism.</title>
        <authorList>
            <person name="Yamamoto K."/>
            <person name="Hamaji T."/>
            <person name="Kawai-Toyooka H."/>
            <person name="Matsuzaki R."/>
            <person name="Takahashi F."/>
            <person name="Nishimura Y."/>
            <person name="Kawachi M."/>
            <person name="Noguchi H."/>
            <person name="Minakuchi Y."/>
            <person name="Umen J.G."/>
            <person name="Toyoda A."/>
            <person name="Nozaki H."/>
        </authorList>
    </citation>
    <scope>NUCLEOTIDE SEQUENCE</scope>
    <source>
        <strain evidence="2">NIES-3780</strain>
    </source>
</reference>
<comment type="caution">
    <text evidence="2">The sequence shown here is derived from an EMBL/GenBank/DDBJ whole genome shotgun (WGS) entry which is preliminary data.</text>
</comment>
<keyword evidence="3" id="KW-1185">Reference proteome</keyword>
<gene>
    <name evidence="2" type="ORF">Vafri_16803</name>
</gene>
<name>A0A8J4F6V9_9CHLO</name>
<feature type="region of interest" description="Disordered" evidence="1">
    <location>
        <begin position="1012"/>
        <end position="1047"/>
    </location>
</feature>
<organism evidence="2 3">
    <name type="scientific">Volvox africanus</name>
    <dbReference type="NCBI Taxonomy" id="51714"/>
    <lineage>
        <taxon>Eukaryota</taxon>
        <taxon>Viridiplantae</taxon>
        <taxon>Chlorophyta</taxon>
        <taxon>core chlorophytes</taxon>
        <taxon>Chlorophyceae</taxon>
        <taxon>CS clade</taxon>
        <taxon>Chlamydomonadales</taxon>
        <taxon>Volvocaceae</taxon>
        <taxon>Volvox</taxon>
    </lineage>
</organism>
<dbReference type="EMBL" id="BNCO01000052">
    <property type="protein sequence ID" value="GIL62613.1"/>
    <property type="molecule type" value="Genomic_DNA"/>
</dbReference>
<proteinExistence type="predicted"/>
<evidence type="ECO:0000313" key="2">
    <source>
        <dbReference type="EMBL" id="GIL62613.1"/>
    </source>
</evidence>
<dbReference type="Proteomes" id="UP000747399">
    <property type="component" value="Unassembled WGS sequence"/>
</dbReference>
<evidence type="ECO:0000256" key="1">
    <source>
        <dbReference type="SAM" id="MobiDB-lite"/>
    </source>
</evidence>
<evidence type="ECO:0000313" key="3">
    <source>
        <dbReference type="Proteomes" id="UP000747399"/>
    </source>
</evidence>